<evidence type="ECO:0000313" key="1">
    <source>
        <dbReference type="EMBL" id="CAK4018189.1"/>
    </source>
</evidence>
<dbReference type="AlphaFoldDB" id="A0AAI8YZ54"/>
<protein>
    <submittedName>
        <fullName evidence="1">Uncharacterized protein</fullName>
    </submittedName>
</protein>
<gene>
    <name evidence="1" type="ORF">LECACI_7A004652</name>
</gene>
<reference evidence="1" key="1">
    <citation type="submission" date="2023-11" db="EMBL/GenBank/DDBJ databases">
        <authorList>
            <person name="Alioto T."/>
            <person name="Alioto T."/>
            <person name="Gomez Garrido J."/>
        </authorList>
    </citation>
    <scope>NUCLEOTIDE SEQUENCE</scope>
</reference>
<name>A0AAI8YZ54_9PEZI</name>
<keyword evidence="2" id="KW-1185">Reference proteome</keyword>
<dbReference type="PANTHER" id="PTHR42085:SF2">
    <property type="entry name" value="F-BOX DOMAIN-CONTAINING PROTEIN"/>
    <property type="match status" value="1"/>
</dbReference>
<evidence type="ECO:0000313" key="2">
    <source>
        <dbReference type="Proteomes" id="UP001296104"/>
    </source>
</evidence>
<proteinExistence type="predicted"/>
<dbReference type="EMBL" id="CAVMBE010000026">
    <property type="protein sequence ID" value="CAK4018189.1"/>
    <property type="molecule type" value="Genomic_DNA"/>
</dbReference>
<accession>A0AAI8YZ54</accession>
<organism evidence="1 2">
    <name type="scientific">Lecanosticta acicola</name>
    <dbReference type="NCBI Taxonomy" id="111012"/>
    <lineage>
        <taxon>Eukaryota</taxon>
        <taxon>Fungi</taxon>
        <taxon>Dikarya</taxon>
        <taxon>Ascomycota</taxon>
        <taxon>Pezizomycotina</taxon>
        <taxon>Dothideomycetes</taxon>
        <taxon>Dothideomycetidae</taxon>
        <taxon>Mycosphaerellales</taxon>
        <taxon>Mycosphaerellaceae</taxon>
        <taxon>Lecanosticta</taxon>
    </lineage>
</organism>
<dbReference type="PANTHER" id="PTHR42085">
    <property type="entry name" value="F-BOX DOMAIN-CONTAINING PROTEIN"/>
    <property type="match status" value="1"/>
</dbReference>
<sequence>MSLPTLQGLPAEIRLQIYSFLFADTTASRKKFLKQYPVSRDYPTNISRTCKQLRDESVPAFYRNVKVCLEIGEKLPDYDLTHCFREIGADNARLLRRFEFRWWGYVDIGVCIARGSGRAAPQTRTSSVGRILRMMEIPNVEAMTGIIEEPASGTRAGRTHLLTVSGIRRDLCEQRRLEIAVFCGHASTALSRLLDGILDGGMQLSTHDIDRFCREAQEVCSDLYLDHTFGG</sequence>
<dbReference type="InterPro" id="IPR038883">
    <property type="entry name" value="AN11006-like"/>
</dbReference>
<dbReference type="Proteomes" id="UP001296104">
    <property type="component" value="Unassembled WGS sequence"/>
</dbReference>
<comment type="caution">
    <text evidence="1">The sequence shown here is derived from an EMBL/GenBank/DDBJ whole genome shotgun (WGS) entry which is preliminary data.</text>
</comment>